<dbReference type="PIRSF" id="PIRSF009120">
    <property type="entry name" value="UCP009120_prtse"/>
    <property type="match status" value="1"/>
</dbReference>
<protein>
    <submittedName>
        <fullName evidence="1">Peptidase</fullName>
    </submittedName>
</protein>
<organism evidence="1 2">
    <name type="scientific">Methylomonas paludis</name>
    <dbReference type="NCBI Taxonomy" id="1173101"/>
    <lineage>
        <taxon>Bacteria</taxon>
        <taxon>Pseudomonadati</taxon>
        <taxon>Pseudomonadota</taxon>
        <taxon>Gammaproteobacteria</taxon>
        <taxon>Methylococcales</taxon>
        <taxon>Methylococcaceae</taxon>
        <taxon>Methylomonas</taxon>
    </lineage>
</organism>
<dbReference type="Proteomes" id="UP000676649">
    <property type="component" value="Chromosome"/>
</dbReference>
<evidence type="ECO:0000313" key="1">
    <source>
        <dbReference type="EMBL" id="QWF69830.1"/>
    </source>
</evidence>
<evidence type="ECO:0000313" key="2">
    <source>
        <dbReference type="Proteomes" id="UP000676649"/>
    </source>
</evidence>
<dbReference type="InterPro" id="IPR016545">
    <property type="entry name" value="UCP009120_prtse"/>
</dbReference>
<dbReference type="KEGG" id="mpad:KEF85_10700"/>
<sequence>MTYCIVVSVKEGLVLTSDSRTNAGIDNVSIHRKMHALPTHTNRTIVLLSAGNLATTQAVVDQLARDMKENAAVNLNTVASLAEAAEYLGQISVCKQNRHTNANAGQNGFFPAATFILAGQIAPAAHGAYLIYPEGNFITTSSHTPYLQIGEIKYGKPVLDRFLKVDTSLHEAGRCCLISMDSTMRSNVSVGAPVDLLIYRKDSYHLQEYYCFQEDDDYLLQLRRLWHEKLKESFAALPHIGNNEMHTLPYYQD</sequence>
<dbReference type="InterPro" id="IPR029055">
    <property type="entry name" value="Ntn_hydrolases_N"/>
</dbReference>
<keyword evidence="2" id="KW-1185">Reference proteome</keyword>
<dbReference type="SUPFAM" id="SSF56235">
    <property type="entry name" value="N-terminal nucleophile aminohydrolases (Ntn hydrolases)"/>
    <property type="match status" value="1"/>
</dbReference>
<gene>
    <name evidence="1" type="ORF">KEF85_10700</name>
</gene>
<dbReference type="EMBL" id="CP073754">
    <property type="protein sequence ID" value="QWF69830.1"/>
    <property type="molecule type" value="Genomic_DNA"/>
</dbReference>
<accession>A0A975R7Z9</accession>
<proteinExistence type="predicted"/>
<dbReference type="Gene3D" id="3.60.20.10">
    <property type="entry name" value="Glutamine Phosphoribosylpyrophosphate, subunit 1, domain 1"/>
    <property type="match status" value="1"/>
</dbReference>
<reference evidence="1" key="1">
    <citation type="submission" date="2021-04" db="EMBL/GenBank/DDBJ databases">
        <title>Draft genome sequence data of methanotrophic Methylovulum sp. strain S1L and Methylomonas sp. strain S2AM isolated from boreal lake water columns.</title>
        <authorList>
            <person name="Rissanen A.J."/>
            <person name="Mangayil R."/>
            <person name="Svenning M.M."/>
            <person name="Khanongnuch R."/>
        </authorList>
    </citation>
    <scope>NUCLEOTIDE SEQUENCE</scope>
    <source>
        <strain evidence="1">S2AM</strain>
    </source>
</reference>
<dbReference type="AlphaFoldDB" id="A0A975R7Z9"/>
<name>A0A975R7Z9_9GAMM</name>